<feature type="compositionally biased region" description="Basic residues" evidence="11">
    <location>
        <begin position="92"/>
        <end position="104"/>
    </location>
</feature>
<evidence type="ECO:0000256" key="4">
    <source>
        <dbReference type="ARBA" id="ARBA00022989"/>
    </source>
</evidence>
<comment type="catalytic activity">
    <reaction evidence="9 10">
        <text>L-cysteinyl-[protein] + hexadecanoyl-CoA = S-hexadecanoyl-L-cysteinyl-[protein] + CoA</text>
        <dbReference type="Rhea" id="RHEA:36683"/>
        <dbReference type="Rhea" id="RHEA-COMP:10131"/>
        <dbReference type="Rhea" id="RHEA-COMP:11032"/>
        <dbReference type="ChEBI" id="CHEBI:29950"/>
        <dbReference type="ChEBI" id="CHEBI:57287"/>
        <dbReference type="ChEBI" id="CHEBI:57379"/>
        <dbReference type="ChEBI" id="CHEBI:74151"/>
        <dbReference type="EC" id="2.3.1.225"/>
    </reaction>
</comment>
<dbReference type="EC" id="2.3.1.225" evidence="10"/>
<dbReference type="InterPro" id="IPR001594">
    <property type="entry name" value="Palmitoyltrfase_DHHC"/>
</dbReference>
<dbReference type="GO" id="GO:0019706">
    <property type="term" value="F:protein-cysteine S-palmitoyltransferase activity"/>
    <property type="evidence" value="ECO:0007669"/>
    <property type="project" value="UniProtKB-EC"/>
</dbReference>
<feature type="region of interest" description="Disordered" evidence="11">
    <location>
        <begin position="393"/>
        <end position="432"/>
    </location>
</feature>
<keyword evidence="2 10" id="KW-0808">Transferase</keyword>
<reference evidence="13" key="2">
    <citation type="submission" date="2023-06" db="EMBL/GenBank/DDBJ databases">
        <authorList>
            <consortium name="Lawrence Berkeley National Laboratory"/>
            <person name="Haridas S."/>
            <person name="Hensen N."/>
            <person name="Bonometti L."/>
            <person name="Westerberg I."/>
            <person name="Brannstrom I.O."/>
            <person name="Guillou S."/>
            <person name="Cros-Aarteil S."/>
            <person name="Calhoun S."/>
            <person name="Kuo A."/>
            <person name="Mondo S."/>
            <person name="Pangilinan J."/>
            <person name="Riley R."/>
            <person name="Labutti K."/>
            <person name="Andreopoulos B."/>
            <person name="Lipzen A."/>
            <person name="Chen C."/>
            <person name="Yanf M."/>
            <person name="Daum C."/>
            <person name="Ng V."/>
            <person name="Clum A."/>
            <person name="Steindorff A."/>
            <person name="Ohm R."/>
            <person name="Martin F."/>
            <person name="Silar P."/>
            <person name="Natvig D."/>
            <person name="Lalanne C."/>
            <person name="Gautier V."/>
            <person name="Ament-Velasquez S.L."/>
            <person name="Kruys A."/>
            <person name="Hutchinson M.I."/>
            <person name="Powell A.J."/>
            <person name="Barry K."/>
            <person name="Miller A.N."/>
            <person name="Grigoriev I.V."/>
            <person name="Debuchy R."/>
            <person name="Gladieux P."/>
            <person name="Thoren M.H."/>
            <person name="Johannesson H."/>
        </authorList>
    </citation>
    <scope>NUCLEOTIDE SEQUENCE</scope>
    <source>
        <strain evidence="13">CBS 118394</strain>
    </source>
</reference>
<keyword evidence="8 10" id="KW-0012">Acyltransferase</keyword>
<keyword evidence="14" id="KW-1185">Reference proteome</keyword>
<keyword evidence="3 10" id="KW-0812">Transmembrane</keyword>
<evidence type="ECO:0000256" key="8">
    <source>
        <dbReference type="ARBA" id="ARBA00023315"/>
    </source>
</evidence>
<comment type="domain">
    <text evidence="10">The DHHC domain is required for palmitoyltransferase activity.</text>
</comment>
<proteinExistence type="inferred from homology"/>
<evidence type="ECO:0000256" key="5">
    <source>
        <dbReference type="ARBA" id="ARBA00023136"/>
    </source>
</evidence>
<evidence type="ECO:0000313" key="14">
    <source>
        <dbReference type="Proteomes" id="UP001283341"/>
    </source>
</evidence>
<evidence type="ECO:0000256" key="2">
    <source>
        <dbReference type="ARBA" id="ARBA00022679"/>
    </source>
</evidence>
<dbReference type="PANTHER" id="PTHR12246">
    <property type="entry name" value="PALMITOYLTRANSFERASE ZDHHC16"/>
    <property type="match status" value="1"/>
</dbReference>
<keyword evidence="4 10" id="KW-1133">Transmembrane helix</keyword>
<comment type="caution">
    <text evidence="13">The sequence shown here is derived from an EMBL/GenBank/DDBJ whole genome shotgun (WGS) entry which is preliminary data.</text>
</comment>
<feature type="region of interest" description="Disordered" evidence="11">
    <location>
        <begin position="84"/>
        <end position="106"/>
    </location>
</feature>
<evidence type="ECO:0000259" key="12">
    <source>
        <dbReference type="Pfam" id="PF01529"/>
    </source>
</evidence>
<dbReference type="GO" id="GO:0016020">
    <property type="term" value="C:membrane"/>
    <property type="evidence" value="ECO:0007669"/>
    <property type="project" value="UniProtKB-SubCell"/>
</dbReference>
<feature type="domain" description="Palmitoyltransferase DHHC" evidence="12">
    <location>
        <begin position="145"/>
        <end position="264"/>
    </location>
</feature>
<evidence type="ECO:0000256" key="11">
    <source>
        <dbReference type="SAM" id="MobiDB-lite"/>
    </source>
</evidence>
<dbReference type="InterPro" id="IPR039859">
    <property type="entry name" value="PFA4/ZDH16/20/ERF2-like"/>
</dbReference>
<organism evidence="13 14">
    <name type="scientific">Apodospora peruviana</name>
    <dbReference type="NCBI Taxonomy" id="516989"/>
    <lineage>
        <taxon>Eukaryota</taxon>
        <taxon>Fungi</taxon>
        <taxon>Dikarya</taxon>
        <taxon>Ascomycota</taxon>
        <taxon>Pezizomycotina</taxon>
        <taxon>Sordariomycetes</taxon>
        <taxon>Sordariomycetidae</taxon>
        <taxon>Sordariales</taxon>
        <taxon>Lasiosphaeriaceae</taxon>
        <taxon>Apodospora</taxon>
    </lineage>
</organism>
<protein>
    <recommendedName>
        <fullName evidence="10">Palmitoyltransferase</fullName>
        <ecNumber evidence="10">2.3.1.225</ecNumber>
    </recommendedName>
</protein>
<feature type="compositionally biased region" description="Polar residues" evidence="11">
    <location>
        <begin position="421"/>
        <end position="432"/>
    </location>
</feature>
<sequence length="432" mass="48276">MVEARRASTRWATRVIPFVLAGFVGFASYVVVKRICLDFFLDRQQQSGTAVAFLVVYSVFLFLALVSYARVWAEIQRHPGAVPLGPNALNQRKPKKKGRRKSRAHREDDIEAKAYDSRPDSNPDSPGLEAFYSRDVFVCKEDGLPRWCSTCCNWKPDRAHHCSELERCVLKMDHFCPWVGGIVGETSFKFFIQFTFYAAIYWAVVIIAAAYGLSSSINSGAGVDGFFIAALAIGAFFELFTFTMTGTAVRYICINLTNVDYLKSKVVVHYLALRVPRGTPPGHNYGVVTYPLQELSASAPSPQLSGQTITDEHPASARDQLAKRTFAIIKTEMGENPWDLGPYRNWKSIMGSNIIDWLLPFNPSPCSDGGNSESLYELGPLYPKLRARYNLPDISDEATVISSGDEMKEKKKPRQEEEDQTGTNDDTQASLE</sequence>
<gene>
    <name evidence="13" type="ORF">B0H66DRAFT_545862</name>
</gene>
<evidence type="ECO:0000313" key="13">
    <source>
        <dbReference type="EMBL" id="KAK3331129.1"/>
    </source>
</evidence>
<dbReference type="PROSITE" id="PS50216">
    <property type="entry name" value="DHHC"/>
    <property type="match status" value="1"/>
</dbReference>
<keyword evidence="5 10" id="KW-0472">Membrane</keyword>
<feature type="transmembrane region" description="Helical" evidence="10">
    <location>
        <begin position="194"/>
        <end position="214"/>
    </location>
</feature>
<evidence type="ECO:0000256" key="1">
    <source>
        <dbReference type="ARBA" id="ARBA00004141"/>
    </source>
</evidence>
<evidence type="ECO:0000256" key="3">
    <source>
        <dbReference type="ARBA" id="ARBA00022692"/>
    </source>
</evidence>
<keyword evidence="7" id="KW-0449">Lipoprotein</keyword>
<feature type="transmembrane region" description="Helical" evidence="10">
    <location>
        <begin position="12"/>
        <end position="31"/>
    </location>
</feature>
<evidence type="ECO:0000256" key="9">
    <source>
        <dbReference type="ARBA" id="ARBA00048048"/>
    </source>
</evidence>
<evidence type="ECO:0000256" key="7">
    <source>
        <dbReference type="ARBA" id="ARBA00023288"/>
    </source>
</evidence>
<dbReference type="AlphaFoldDB" id="A0AAE0MHF9"/>
<name>A0AAE0MHF9_9PEZI</name>
<feature type="transmembrane region" description="Helical" evidence="10">
    <location>
        <begin position="51"/>
        <end position="69"/>
    </location>
</feature>
<evidence type="ECO:0000256" key="6">
    <source>
        <dbReference type="ARBA" id="ARBA00023139"/>
    </source>
</evidence>
<keyword evidence="6" id="KW-0564">Palmitate</keyword>
<evidence type="ECO:0000256" key="10">
    <source>
        <dbReference type="RuleBase" id="RU079119"/>
    </source>
</evidence>
<comment type="similarity">
    <text evidence="10">Belongs to the DHHC palmitoyltransferase family.</text>
</comment>
<reference evidence="13" key="1">
    <citation type="journal article" date="2023" name="Mol. Phylogenet. Evol.">
        <title>Genome-scale phylogeny and comparative genomics of the fungal order Sordariales.</title>
        <authorList>
            <person name="Hensen N."/>
            <person name="Bonometti L."/>
            <person name="Westerberg I."/>
            <person name="Brannstrom I.O."/>
            <person name="Guillou S."/>
            <person name="Cros-Aarteil S."/>
            <person name="Calhoun S."/>
            <person name="Haridas S."/>
            <person name="Kuo A."/>
            <person name="Mondo S."/>
            <person name="Pangilinan J."/>
            <person name="Riley R."/>
            <person name="LaButti K."/>
            <person name="Andreopoulos B."/>
            <person name="Lipzen A."/>
            <person name="Chen C."/>
            <person name="Yan M."/>
            <person name="Daum C."/>
            <person name="Ng V."/>
            <person name="Clum A."/>
            <person name="Steindorff A."/>
            <person name="Ohm R.A."/>
            <person name="Martin F."/>
            <person name="Silar P."/>
            <person name="Natvig D.O."/>
            <person name="Lalanne C."/>
            <person name="Gautier V."/>
            <person name="Ament-Velasquez S.L."/>
            <person name="Kruys A."/>
            <person name="Hutchinson M.I."/>
            <person name="Powell A.J."/>
            <person name="Barry K."/>
            <person name="Miller A.N."/>
            <person name="Grigoriev I.V."/>
            <person name="Debuchy R."/>
            <person name="Gladieux P."/>
            <person name="Hiltunen Thoren M."/>
            <person name="Johannesson H."/>
        </authorList>
    </citation>
    <scope>NUCLEOTIDE SEQUENCE</scope>
    <source>
        <strain evidence="13">CBS 118394</strain>
    </source>
</reference>
<dbReference type="EMBL" id="JAUEDM010000001">
    <property type="protein sequence ID" value="KAK3331129.1"/>
    <property type="molecule type" value="Genomic_DNA"/>
</dbReference>
<comment type="subcellular location">
    <subcellularLocation>
        <location evidence="1">Membrane</location>
        <topology evidence="1">Multi-pass membrane protein</topology>
    </subcellularLocation>
</comment>
<accession>A0AAE0MHF9</accession>
<dbReference type="Proteomes" id="UP001283341">
    <property type="component" value="Unassembled WGS sequence"/>
</dbReference>
<feature type="transmembrane region" description="Helical" evidence="10">
    <location>
        <begin position="226"/>
        <end position="253"/>
    </location>
</feature>
<dbReference type="Pfam" id="PF01529">
    <property type="entry name" value="DHHC"/>
    <property type="match status" value="1"/>
</dbReference>